<comment type="subcellular location">
    <subcellularLocation>
        <location evidence="1">Endomembrane system</location>
        <topology evidence="1">Multi-pass membrane protein</topology>
    </subcellularLocation>
</comment>
<feature type="compositionally biased region" description="Acidic residues" evidence="8">
    <location>
        <begin position="306"/>
        <end position="320"/>
    </location>
</feature>
<feature type="transmembrane region" description="Helical" evidence="9">
    <location>
        <begin position="474"/>
        <end position="497"/>
    </location>
</feature>
<name>A0AAV9N999_9EURO</name>
<evidence type="ECO:0000256" key="4">
    <source>
        <dbReference type="ARBA" id="ARBA00022692"/>
    </source>
</evidence>
<dbReference type="Gene3D" id="1.20.1420.30">
    <property type="entry name" value="NCX, central ion-binding region"/>
    <property type="match status" value="2"/>
</dbReference>
<dbReference type="InterPro" id="IPR004837">
    <property type="entry name" value="NaCa_Exmemb"/>
</dbReference>
<gene>
    <name evidence="11" type="ORF">LTR84_002415</name>
</gene>
<dbReference type="InterPro" id="IPR044880">
    <property type="entry name" value="NCX_ion-bd_dom_sf"/>
</dbReference>
<feature type="transmembrane region" description="Helical" evidence="9">
    <location>
        <begin position="82"/>
        <end position="101"/>
    </location>
</feature>
<feature type="transmembrane region" description="Helical" evidence="9">
    <location>
        <begin position="537"/>
        <end position="558"/>
    </location>
</feature>
<dbReference type="GO" id="GO:0012505">
    <property type="term" value="C:endomembrane system"/>
    <property type="evidence" value="ECO:0007669"/>
    <property type="project" value="UniProtKB-SubCell"/>
</dbReference>
<reference evidence="11 12" key="1">
    <citation type="submission" date="2023-08" db="EMBL/GenBank/DDBJ databases">
        <title>Black Yeasts Isolated from many extreme environments.</title>
        <authorList>
            <person name="Coleine C."/>
            <person name="Stajich J.E."/>
            <person name="Selbmann L."/>
        </authorList>
    </citation>
    <scope>NUCLEOTIDE SEQUENCE [LARGE SCALE GENOMIC DNA]</scope>
    <source>
        <strain evidence="11 12">CCFEE 5792</strain>
    </source>
</reference>
<dbReference type="Pfam" id="PF01699">
    <property type="entry name" value="Na_Ca_ex"/>
    <property type="match status" value="2"/>
</dbReference>
<keyword evidence="3" id="KW-0813">Transport</keyword>
<feature type="transmembrane region" description="Helical" evidence="9">
    <location>
        <begin position="441"/>
        <end position="462"/>
    </location>
</feature>
<evidence type="ECO:0000256" key="8">
    <source>
        <dbReference type="SAM" id="MobiDB-lite"/>
    </source>
</evidence>
<feature type="compositionally biased region" description="Low complexity" evidence="8">
    <location>
        <begin position="265"/>
        <end position="282"/>
    </location>
</feature>
<accession>A0AAV9N999</accession>
<evidence type="ECO:0000256" key="9">
    <source>
        <dbReference type="SAM" id="Phobius"/>
    </source>
</evidence>
<keyword evidence="6" id="KW-0406">Ion transport</keyword>
<feature type="transmembrane region" description="Helical" evidence="9">
    <location>
        <begin position="603"/>
        <end position="624"/>
    </location>
</feature>
<keyword evidence="4 9" id="KW-0812">Transmembrane</keyword>
<proteinExistence type="inferred from homology"/>
<evidence type="ECO:0000256" key="5">
    <source>
        <dbReference type="ARBA" id="ARBA00022989"/>
    </source>
</evidence>
<feature type="transmembrane region" description="Helical" evidence="9">
    <location>
        <begin position="216"/>
        <end position="234"/>
    </location>
</feature>
<feature type="domain" description="Sodium/calcium exchanger membrane region" evidence="10">
    <location>
        <begin position="440"/>
        <end position="621"/>
    </location>
</feature>
<feature type="transmembrane region" description="Helical" evidence="9">
    <location>
        <begin position="177"/>
        <end position="196"/>
    </location>
</feature>
<feature type="region of interest" description="Disordered" evidence="8">
    <location>
        <begin position="263"/>
        <end position="432"/>
    </location>
</feature>
<feature type="transmembrane region" description="Helical" evidence="9">
    <location>
        <begin position="504"/>
        <end position="531"/>
    </location>
</feature>
<evidence type="ECO:0000256" key="2">
    <source>
        <dbReference type="ARBA" id="ARBA00008170"/>
    </source>
</evidence>
<dbReference type="GO" id="GO:0006874">
    <property type="term" value="P:intracellular calcium ion homeostasis"/>
    <property type="evidence" value="ECO:0007669"/>
    <property type="project" value="TreeGrafter"/>
</dbReference>
<dbReference type="GeneID" id="89970623"/>
<evidence type="ECO:0000313" key="12">
    <source>
        <dbReference type="Proteomes" id="UP001358417"/>
    </source>
</evidence>
<dbReference type="Proteomes" id="UP001358417">
    <property type="component" value="Unassembled WGS sequence"/>
</dbReference>
<keyword evidence="7 9" id="KW-0472">Membrane</keyword>
<dbReference type="GO" id="GO:0000329">
    <property type="term" value="C:fungal-type vacuole membrane"/>
    <property type="evidence" value="ECO:0007669"/>
    <property type="project" value="TreeGrafter"/>
</dbReference>
<evidence type="ECO:0000256" key="6">
    <source>
        <dbReference type="ARBA" id="ARBA00023065"/>
    </source>
</evidence>
<keyword evidence="12" id="KW-1185">Reference proteome</keyword>
<dbReference type="PANTHER" id="PTHR31503:SF18">
    <property type="entry name" value="CA(2+)_H(+) EXCHANGER, PUTATIVE (EUROFUNG)-RELATED"/>
    <property type="match status" value="1"/>
</dbReference>
<feature type="transmembrane region" description="Helical" evidence="9">
    <location>
        <begin position="141"/>
        <end position="165"/>
    </location>
</feature>
<feature type="compositionally biased region" description="Polar residues" evidence="8">
    <location>
        <begin position="377"/>
        <end position="390"/>
    </location>
</feature>
<dbReference type="RefSeq" id="XP_064706250.1">
    <property type="nucleotide sequence ID" value="XM_064846025.1"/>
</dbReference>
<dbReference type="PANTHER" id="PTHR31503">
    <property type="entry name" value="VACUOLAR CALCIUM ION TRANSPORTER"/>
    <property type="match status" value="1"/>
</dbReference>
<dbReference type="EMBL" id="JAVRRD010000013">
    <property type="protein sequence ID" value="KAK5052550.1"/>
    <property type="molecule type" value="Genomic_DNA"/>
</dbReference>
<comment type="caution">
    <text evidence="11">The sequence shown here is derived from an EMBL/GenBank/DDBJ whole genome shotgun (WGS) entry which is preliminary data.</text>
</comment>
<evidence type="ECO:0000256" key="7">
    <source>
        <dbReference type="ARBA" id="ARBA00023136"/>
    </source>
</evidence>
<dbReference type="AlphaFoldDB" id="A0AAV9N999"/>
<evidence type="ECO:0000259" key="10">
    <source>
        <dbReference type="Pfam" id="PF01699"/>
    </source>
</evidence>
<evidence type="ECO:0000313" key="11">
    <source>
        <dbReference type="EMBL" id="KAK5052550.1"/>
    </source>
</evidence>
<organism evidence="11 12">
    <name type="scientific">Exophiala bonariae</name>
    <dbReference type="NCBI Taxonomy" id="1690606"/>
    <lineage>
        <taxon>Eukaryota</taxon>
        <taxon>Fungi</taxon>
        <taxon>Dikarya</taxon>
        <taxon>Ascomycota</taxon>
        <taxon>Pezizomycotina</taxon>
        <taxon>Eurotiomycetes</taxon>
        <taxon>Chaetothyriomycetidae</taxon>
        <taxon>Chaetothyriales</taxon>
        <taxon>Herpotrichiellaceae</taxon>
        <taxon>Exophiala</taxon>
    </lineage>
</organism>
<feature type="compositionally biased region" description="Basic and acidic residues" evidence="8">
    <location>
        <begin position="331"/>
        <end position="344"/>
    </location>
</feature>
<dbReference type="InterPro" id="IPR004713">
    <property type="entry name" value="CaH_exchang"/>
</dbReference>
<protein>
    <recommendedName>
        <fullName evidence="10">Sodium/calcium exchanger membrane region domain-containing protein</fullName>
    </recommendedName>
</protein>
<sequence>MHRVRAWAHSSAHKNKFNPWSQDLESDAAAREKAQDDEQKPSRGARFLANVKTALFHSWVNVLLIFVPAGIAVHFAGVNPNVVFALNAIAVIPLAGILTFATESVAHRLGPTLGALLNVSFGNAVELIIFVIALVKNELRIVQAALIGSLLANLLLILGMAFLIGGLEFQEQIYDSTVTQMSAALLALAVLSLLIPTTFHASFNDLDLADERVLKLSRGTSVILLLIYFLYLLFQLKSHAYLYAGTPQHRIDEQSAPGFLARFDSTTSSSASSSRASTASTGSRRRVRKSIRAKLGRKRQVKTEDVEAEGGDAILSEEPEALSNAEGKQPQSDRDLASDVRVQGENHPSPHQRPGVKDKRTNPGNRGLSFRTPPVFRSSTLPPGNNTGQAITAHPLRQYRSEPGHSRRGSSAGEHFRRQNSPMIPTKQEEGEAPMSQTASIMLLLASTGLVALCAEFLVGSIEHLVENSPVSEAFIGLIILPIVGNAAEHVTAVTVAAKNKLDLALGVALGSSIQIALFVTPFVVILGWILDKDMSLYFSLFETGSLFVATFIVNFLVSWDIPSLFYYCDLVFGNLMTASHIQPRQPKTDMRLLQVLDGRSNYLEGALLCACYIIIAVGAYFFPDGQDQSSLTRGPGS</sequence>
<dbReference type="FunFam" id="1.20.1420.30:FF:000016">
    <property type="entry name" value="Membrane bound cation transporter"/>
    <property type="match status" value="1"/>
</dbReference>
<feature type="domain" description="Sodium/calcium exchanger membrane region" evidence="10">
    <location>
        <begin position="82"/>
        <end position="236"/>
    </location>
</feature>
<feature type="compositionally biased region" description="Basic residues" evidence="8">
    <location>
        <begin position="283"/>
        <end position="300"/>
    </location>
</feature>
<keyword evidence="5 9" id="KW-1133">Transmembrane helix</keyword>
<dbReference type="GO" id="GO:0015369">
    <property type="term" value="F:calcium:proton antiporter activity"/>
    <property type="evidence" value="ECO:0007669"/>
    <property type="project" value="TreeGrafter"/>
</dbReference>
<evidence type="ECO:0000256" key="1">
    <source>
        <dbReference type="ARBA" id="ARBA00004127"/>
    </source>
</evidence>
<comment type="similarity">
    <text evidence="2">Belongs to the Ca(2+):cation antiporter (CaCA) (TC 2.A.19) family.</text>
</comment>
<feature type="transmembrane region" description="Helical" evidence="9">
    <location>
        <begin position="54"/>
        <end position="76"/>
    </location>
</feature>
<feature type="transmembrane region" description="Helical" evidence="9">
    <location>
        <begin position="113"/>
        <end position="135"/>
    </location>
</feature>
<evidence type="ECO:0000256" key="3">
    <source>
        <dbReference type="ARBA" id="ARBA00022448"/>
    </source>
</evidence>